<feature type="compositionally biased region" description="Basic and acidic residues" evidence="6">
    <location>
        <begin position="248"/>
        <end position="261"/>
    </location>
</feature>
<dbReference type="Gene3D" id="3.30.390.110">
    <property type="match status" value="1"/>
</dbReference>
<evidence type="ECO:0000256" key="4">
    <source>
        <dbReference type="PIRNR" id="PIRNR003352"/>
    </source>
</evidence>
<dbReference type="PANTHER" id="PTHR23405">
    <property type="entry name" value="MAINTENANCE OF KILLER 16 MAK16 PROTEIN-RELATED"/>
    <property type="match status" value="1"/>
</dbReference>
<dbReference type="PANTHER" id="PTHR23405:SF4">
    <property type="entry name" value="PROTEIN MAK16 HOMOLOG"/>
    <property type="match status" value="1"/>
</dbReference>
<evidence type="ECO:0000256" key="5">
    <source>
        <dbReference type="SAM" id="Coils"/>
    </source>
</evidence>
<feature type="compositionally biased region" description="Acidic residues" evidence="6">
    <location>
        <begin position="201"/>
        <end position="247"/>
    </location>
</feature>
<dbReference type="InterPro" id="IPR006958">
    <property type="entry name" value="Mak16"/>
</dbReference>
<keyword evidence="3 4" id="KW-0539">Nucleus</keyword>
<comment type="caution">
    <text evidence="8">The sequence shown here is derived from an EMBL/GenBank/DDBJ whole genome shotgun (WGS) entry which is preliminary data.</text>
</comment>
<feature type="compositionally biased region" description="Basic and acidic residues" evidence="6">
    <location>
        <begin position="271"/>
        <end position="287"/>
    </location>
</feature>
<accession>A0ABN9T2Y6</accession>
<proteinExistence type="inferred from homology"/>
<evidence type="ECO:0000259" key="7">
    <source>
        <dbReference type="Pfam" id="PF01778"/>
    </source>
</evidence>
<dbReference type="EMBL" id="CAUYUJ010014272">
    <property type="protein sequence ID" value="CAK0839126.1"/>
    <property type="molecule type" value="Genomic_DNA"/>
</dbReference>
<keyword evidence="9" id="KW-1185">Reference proteome</keyword>
<name>A0ABN9T2Y6_9DINO</name>
<evidence type="ECO:0000256" key="2">
    <source>
        <dbReference type="ARBA" id="ARBA00005514"/>
    </source>
</evidence>
<dbReference type="PIRSF" id="PIRSF003352">
    <property type="entry name" value="MAK16"/>
    <property type="match status" value="1"/>
</dbReference>
<evidence type="ECO:0000256" key="3">
    <source>
        <dbReference type="ARBA" id="ARBA00023242"/>
    </source>
</evidence>
<evidence type="ECO:0000313" key="9">
    <source>
        <dbReference type="Proteomes" id="UP001189429"/>
    </source>
</evidence>
<organism evidence="8 9">
    <name type="scientific">Prorocentrum cordatum</name>
    <dbReference type="NCBI Taxonomy" id="2364126"/>
    <lineage>
        <taxon>Eukaryota</taxon>
        <taxon>Sar</taxon>
        <taxon>Alveolata</taxon>
        <taxon>Dinophyceae</taxon>
        <taxon>Prorocentrales</taxon>
        <taxon>Prorocentraceae</taxon>
        <taxon>Prorocentrum</taxon>
    </lineage>
</organism>
<sequence length="287" mass="34017">MHNDETLWHVLNHDYCSYKVKLGQANIKQNFCRNPHNVTGLCNKVSCPLANSQYATVMEEEGVSYLYMKTVERAHSPKNLWEKVKLSRNYLQALEQISKHLEYWPDHMINRCKQRLTKIRQMLIRMRKLSLREGPRLVPIKKKTERREKVREEKAEAAAKVDLAIEKELLERLKQGTYGDIYNFPQKRFDSVMDKQKQKEEEEELEDESETEFVEDLGEDDDDLDGEEEEEDEQVEQVELEDLEADGDLLRDLEDLGDDIRGMPPKKKRRDNAPRVELEYENEMETR</sequence>
<feature type="region of interest" description="Disordered" evidence="6">
    <location>
        <begin position="193"/>
        <end position="287"/>
    </location>
</feature>
<comment type="subcellular location">
    <subcellularLocation>
        <location evidence="1">Nucleus</location>
    </subcellularLocation>
</comment>
<evidence type="ECO:0000256" key="1">
    <source>
        <dbReference type="ARBA" id="ARBA00004123"/>
    </source>
</evidence>
<gene>
    <name evidence="8" type="ORF">PCOR1329_LOCUS34896</name>
</gene>
<feature type="coiled-coil region" evidence="5">
    <location>
        <begin position="140"/>
        <end position="167"/>
    </location>
</feature>
<reference evidence="8" key="1">
    <citation type="submission" date="2023-10" db="EMBL/GenBank/DDBJ databases">
        <authorList>
            <person name="Chen Y."/>
            <person name="Shah S."/>
            <person name="Dougan E. K."/>
            <person name="Thang M."/>
            <person name="Chan C."/>
        </authorList>
    </citation>
    <scope>NUCLEOTIDE SEQUENCE [LARGE SCALE GENOMIC DNA]</scope>
</reference>
<dbReference type="Proteomes" id="UP001189429">
    <property type="component" value="Unassembled WGS sequence"/>
</dbReference>
<dbReference type="InterPro" id="IPR029004">
    <property type="entry name" value="Ribosomal_eL28/Mak16"/>
</dbReference>
<comment type="similarity">
    <text evidence="2 4">Belongs to the MAK16 family.</text>
</comment>
<evidence type="ECO:0000313" key="8">
    <source>
        <dbReference type="EMBL" id="CAK0839126.1"/>
    </source>
</evidence>
<protein>
    <recommendedName>
        <fullName evidence="4">Protein MAK16 homolog</fullName>
    </recommendedName>
</protein>
<dbReference type="Pfam" id="PF04874">
    <property type="entry name" value="Mak16"/>
    <property type="match status" value="1"/>
</dbReference>
<feature type="domain" description="Ribosomal eL28/Mak16" evidence="7">
    <location>
        <begin position="7"/>
        <end position="122"/>
    </location>
</feature>
<evidence type="ECO:0000256" key="6">
    <source>
        <dbReference type="SAM" id="MobiDB-lite"/>
    </source>
</evidence>
<dbReference type="Pfam" id="PF01778">
    <property type="entry name" value="Ribosomal_L28e"/>
    <property type="match status" value="1"/>
</dbReference>
<keyword evidence="5" id="KW-0175">Coiled coil</keyword>